<evidence type="ECO:0000259" key="6">
    <source>
        <dbReference type="PROSITE" id="PS51211"/>
    </source>
</evidence>
<dbReference type="SMART" id="SM01169">
    <property type="entry name" value="DUF1943"/>
    <property type="match status" value="1"/>
</dbReference>
<dbReference type="Pfam" id="PF09172">
    <property type="entry name" value="Vit_open_b-sht"/>
    <property type="match status" value="1"/>
</dbReference>
<dbReference type="InterPro" id="IPR001747">
    <property type="entry name" value="Vitellogenin_N"/>
</dbReference>
<dbReference type="Gene3D" id="1.25.10.20">
    <property type="entry name" value="Vitellinogen, superhelical"/>
    <property type="match status" value="1"/>
</dbReference>
<dbReference type="SMART" id="SM00638">
    <property type="entry name" value="LPD_N"/>
    <property type="match status" value="1"/>
</dbReference>
<protein>
    <submittedName>
        <fullName evidence="7">Apolipophorins-like protein</fullName>
    </submittedName>
</protein>
<dbReference type="InterPro" id="IPR011030">
    <property type="entry name" value="Lipovitellin_superhlx_dom"/>
</dbReference>
<keyword evidence="8" id="KW-1185">Reference proteome</keyword>
<evidence type="ECO:0000256" key="1">
    <source>
        <dbReference type="ARBA" id="ARBA00022729"/>
    </source>
</evidence>
<evidence type="ECO:0000256" key="4">
    <source>
        <dbReference type="ARBA" id="ARBA00023180"/>
    </source>
</evidence>
<keyword evidence="2" id="KW-0758">Storage protein</keyword>
<dbReference type="SUPFAM" id="SSF56968">
    <property type="entry name" value="Lipovitellin-phosvitin complex, beta-sheet shell regions"/>
    <property type="match status" value="2"/>
</dbReference>
<dbReference type="OrthoDB" id="6374144at2759"/>
<dbReference type="InterPro" id="IPR015819">
    <property type="entry name" value="Lipid_transp_b-sht_shell"/>
</dbReference>
<evidence type="ECO:0000256" key="2">
    <source>
        <dbReference type="ARBA" id="ARBA00022761"/>
    </source>
</evidence>
<dbReference type="InterPro" id="IPR015255">
    <property type="entry name" value="Vitellinogen_open_b-sht"/>
</dbReference>
<evidence type="ECO:0000313" key="8">
    <source>
        <dbReference type="Proteomes" id="UP000288716"/>
    </source>
</evidence>
<comment type="caution">
    <text evidence="5">Lacks conserved residue(s) required for the propagation of feature annotation.</text>
</comment>
<organism evidence="7 8">
    <name type="scientific">Leptotrombidium deliense</name>
    <dbReference type="NCBI Taxonomy" id="299467"/>
    <lineage>
        <taxon>Eukaryota</taxon>
        <taxon>Metazoa</taxon>
        <taxon>Ecdysozoa</taxon>
        <taxon>Arthropoda</taxon>
        <taxon>Chelicerata</taxon>
        <taxon>Arachnida</taxon>
        <taxon>Acari</taxon>
        <taxon>Acariformes</taxon>
        <taxon>Trombidiformes</taxon>
        <taxon>Prostigmata</taxon>
        <taxon>Anystina</taxon>
        <taxon>Parasitengona</taxon>
        <taxon>Trombiculoidea</taxon>
        <taxon>Trombiculidae</taxon>
        <taxon>Leptotrombidium</taxon>
    </lineage>
</organism>
<dbReference type="EMBL" id="NCKV01000397">
    <property type="protein sequence ID" value="RWS30729.1"/>
    <property type="molecule type" value="Genomic_DNA"/>
</dbReference>
<name>A0A443ST66_9ACAR</name>
<dbReference type="InterPro" id="IPR015817">
    <property type="entry name" value="Vitellinogen_open_b-sht_sub1"/>
</dbReference>
<evidence type="ECO:0000313" key="7">
    <source>
        <dbReference type="EMBL" id="RWS30729.1"/>
    </source>
</evidence>
<feature type="domain" description="Vitellogenin" evidence="6">
    <location>
        <begin position="1"/>
        <end position="507"/>
    </location>
</feature>
<gene>
    <name evidence="7" type="ORF">B4U80_12114</name>
</gene>
<dbReference type="Proteomes" id="UP000288716">
    <property type="component" value="Unassembled WGS sequence"/>
</dbReference>
<proteinExistence type="predicted"/>
<dbReference type="InterPro" id="IPR015816">
    <property type="entry name" value="Vitellinogen_b-sht_N"/>
</dbReference>
<dbReference type="InterPro" id="IPR050733">
    <property type="entry name" value="Vitellogenin/Apolipophorin"/>
</dbReference>
<reference evidence="7 8" key="1">
    <citation type="journal article" date="2018" name="Gigascience">
        <title>Genomes of trombidid mites reveal novel predicted allergens and laterally-transferred genes associated with secondary metabolism.</title>
        <authorList>
            <person name="Dong X."/>
            <person name="Chaisiri K."/>
            <person name="Xia D."/>
            <person name="Armstrong S.D."/>
            <person name="Fang Y."/>
            <person name="Donnelly M.J."/>
            <person name="Kadowaki T."/>
            <person name="McGarry J.W."/>
            <person name="Darby A.C."/>
            <person name="Makepeace B.L."/>
        </authorList>
    </citation>
    <scope>NUCLEOTIDE SEQUENCE [LARGE SCALE GENOMIC DNA]</scope>
    <source>
        <strain evidence="7">UoL-UT</strain>
    </source>
</reference>
<dbReference type="Pfam" id="PF01347">
    <property type="entry name" value="Vitellogenin_N"/>
    <property type="match status" value="1"/>
</dbReference>
<comment type="caution">
    <text evidence="7">The sequence shown here is derived from an EMBL/GenBank/DDBJ whole genome shotgun (WGS) entry which is preliminary data.</text>
</comment>
<dbReference type="PROSITE" id="PS51211">
    <property type="entry name" value="VITELLOGENIN"/>
    <property type="match status" value="1"/>
</dbReference>
<accession>A0A443ST66</accession>
<dbReference type="SUPFAM" id="SSF48431">
    <property type="entry name" value="Lipovitellin-phosvitin complex, superhelical domain"/>
    <property type="match status" value="1"/>
</dbReference>
<keyword evidence="3" id="KW-1015">Disulfide bond</keyword>
<dbReference type="STRING" id="299467.A0A443ST66"/>
<dbReference type="GO" id="GO:0005319">
    <property type="term" value="F:lipid transporter activity"/>
    <property type="evidence" value="ECO:0007669"/>
    <property type="project" value="InterPro"/>
</dbReference>
<dbReference type="PANTHER" id="PTHR23345">
    <property type="entry name" value="VITELLOGENIN-RELATED"/>
    <property type="match status" value="1"/>
</dbReference>
<keyword evidence="4" id="KW-0325">Glycoprotein</keyword>
<sequence length="3011" mass="345032">MSMRNMYDSYSTQETDILGNCLTKYEVVSNSWQGIQIRKQKDIRTCGKRQQAIVSFFPRSFFNEESSIRNIPIFADNYGCDYTIKNGIIKSSKCVERNAFVPLAFTSTAPTVETISNIVFQQEINGLSVQAPIYSVRHNLLYAPAPEEKKEDASQTTTILRAMCSEMTDEIKQTVPEKFEELVASVRQLSYESASRIYQSVQQKQLCQSQKLEDIWNNALIMAASEASIRLVAENVLQKESSPVKATYLSMMLAFANQPTAGAVKSAVELLEKQKHHRQLVLGVSALIHNYCNDKKNDCKQNQHVQRALSVLKERLHQCKPQNEEQENEIIVALKAIRNIGQTGEAQNTLLECAVQTSNKNHIRAAAVEALSSDSCNEQVHQKLMNLLKNDKSTEVRIIAYRVITKCPKTETVRQIIEMLQKEESKQVGSYIVSHMKNVKQSSNPMNAKYRDILMKESNIPENRFPQNFQKYSKNYELSHFFEQWGFGGIFRTDVIFEDEAIPTSIRSKLTLPMYEKHMEIIEIGLRQKGLQRNLQSMWEKQSFGKSFPEIMENVLKQAKEMLNARDREQQKSQIRRAFSFLSVNKEVAASMFVRVDGKDLFYISEKDIRILAQQDWKQLMQQVERYVKNWVNNPNTDRLFAMTPLDTKLQLPSSNGMHIELQWKQTVVVAAKIHDGNVIPSAAIKTEGAIKFGANSPQNGYKWVGQMYSAPKVQFKLDTNNGHVLLVTMPQDEIVMAHWKSSVKAIENNQEKQLQNTPQIRQMSGCTKTLSKVTGIELCSKMDIPSKLLNIENWITAPWNLKYTLKKNDREMKGWEFTFGVPSGSERDVLNYKIGFNTPRSRINREMSAKLQVSAQRDGKRGLQMKLKSPWKSVEVSTDYKWQSNEVMLKSLVMVDQSKKLNFELQVQQQWSNKKYELRPRMLIQVNDKEQVNIKGTINYDNGRKKQLQIDIKSANSKQVVKGSFVLDGSVNSNMKMSVDCEANIANNPMRVFGTVDMSQNTLTNDLRINYQFKNQKQEIKITSKFQNLGTKNLKKMNSFIEITSTQFPEKNFHMNWNHINKPFEHFENEIVVMYSNHFQDANKKISLLQVSKINKQQGRKSSSSEHVLNVFLGPMNRDYELQAKTNIETGDLPKYKIEVSGREKKQNKNFKSSFEFLWMSRNPLKVSIDAQMQTSEWNLRYSDKLEESGRNNYNGNCKLQYNKKQVNINYSFKVKVDQNGKSHQFDFDIKLPNSRHSTQHQGLLRMSPKEFELRSKLNHRGNPVWECQSLYNRNGKSKLYIDTPIFTGKAEGNPYAYNTLSTVEFTGKTIPLKHSSDYQFQPNSLTLNTKTSYNGKQVMLNSHLSGAASKIVLDTQPLNAKLDWNSVSYPMSGNFEIRSKNLPTYHKSSIVCHPEKWELKSNTQYNRQSLADVDAVYSRNAKSLFNIKTPHFTGNSEAILYGQQKNIKLQVRGVKNPYLHNSELTIAPKSIEIISTTQHKNVPLYSVKSLLSRNAQSNIDWQSKNIVAKIIADPRPNTKNAVIKIEHIPSQLNHVSELQYGPKQLVFTSNSEHRGQKLFTLNSQLSRVDQSKMKISTRPYDLSLELQPFASSRSAKLLVKGNNNQVSHVSEVTYQPNRLTTIVSKTQTLSGNVHEVDAKLSQYDNSHLKYSSNALNAFLSVNPHSTVRQAQLDLTRHIGTPLYHSTKLTYEPLKHIICLSKTDLNNKKVIHVDSKFSHIEPSFIKLHSQPYDANFEVNPHSYEPSAQLVIKGRQIPIVHSTKVTIQPRQSLTVVSNTEKSGKPWFALNSMLSRVGQSHVSVNTVPYNVALKVHPYASTKQFTFDLNRPQNQFVHNTQISLVPRSSFVIKSNTQHVGRNLLNIDSVLSRNQRSHLNIEHPLFNTECSLNPYAKSGQLKFKLPHYTLDHDTNWNVHQPNNWELNTNTRYGNQNLFKLNSKLNPQGCNLNIDYLARHSNNRRILMAASAEYPKNTVAIDMSFDADKNPQNKLSLKISADKQYGSDSTIQVDGNFRGHHIDCPLKMGSDLLRGPHDLSCQLRSDNANYQLILRHSVNDGKVQCTVKMNKDGKQLLDVENLINYQKTSNTLEVSESLKIQSSSKSLDGFEFGAQYNHELSYGSSQITASANAKLPAEQPYSVNFKFNQQQNSFSLNTVCETPIYDFKRQEITLNCNIDSNNGKISGLITTSSGKKIEIDGNFKFDRKEASASLKTSSDFESVVPRMSFEASLKDDQEKTALLNAEVNSEKWVEVLGTLNFRSLNDFDGQAVLDSKWSPRLAVKSRGNSDSSNTDYEVDVKKDAETLLIANFKGGKTRGGFQYKGMMDVSGSNVAQLEMNSDYSPAGPSYSASYKGLYRPVNINYKATQSNSETKHTAKLCSPQCVQLQWIASDKSTRSRKEQYLSISLQDQKSASEYQFEYNFNSDQKSLLNKMELNWNTAKYGYVIEMNEDRQESHLVAQLTTPQRKIEMNGKSQYLGETTKTTIQFFPYAVRDRSNKFEVEWTHRHIVTRSNRQWSSTLKISHNEWAQPILGKIDYQWQDNAARPMELKFLLDCGKGSDKKILLDAQIENNDNNPRNKSLTINLYDGNRRNLDAYVSVHLANLRDKMSTGVNWHWVNRQRQMKKGSHIVVITPQQQSFTVSSHAPSHQVTADGKWQSNDNRVSIEANVKVNGENRNAHASIETKNNLCAEVQWMREPADLLRKYHFCINADKLMSEASHKAEWIQSTFNRNYWNPLQNKMSTEFYKLQQDIYDQTRPMMKAWRRVRDNLPYMSDALEPLNNAWNRMYSTVSYYTNKASEKMMKQATRTFAAMCAGNNNCYSVVYAYERSGLNGAAEEFARITQQYRRDAHQIIYKIKGNVKKMIDSLPSNYAEQVSQAINSFYDKVSQWQLTNKLSNMMSNAIDTWNELASRTWEQMWQSVESMAQILRQNEDMNSLLNTIQEIVRDVKNELRNVNWDNMSSLFGKMTQFLLSPKHWLFDSRFTNYNLEAGEVTLVISSPAELRLRSKWMHA</sequence>
<keyword evidence="1" id="KW-0732">Signal</keyword>
<dbReference type="VEuPathDB" id="VectorBase:LDEU001311"/>
<dbReference type="Gene3D" id="2.20.50.20">
    <property type="entry name" value="Lipovitellin. Chain A, domain 3"/>
    <property type="match status" value="1"/>
</dbReference>
<evidence type="ECO:0000256" key="5">
    <source>
        <dbReference type="PROSITE-ProRule" id="PRU00557"/>
    </source>
</evidence>
<evidence type="ECO:0000256" key="3">
    <source>
        <dbReference type="ARBA" id="ARBA00023157"/>
    </source>
</evidence>
<dbReference type="GO" id="GO:0045735">
    <property type="term" value="F:nutrient reservoir activity"/>
    <property type="evidence" value="ECO:0007669"/>
    <property type="project" value="UniProtKB-KW"/>
</dbReference>
<dbReference type="Gene3D" id="2.30.230.10">
    <property type="entry name" value="Lipovitellin, beta-sheet shell regions, chain A"/>
    <property type="match status" value="1"/>
</dbReference>
<dbReference type="PANTHER" id="PTHR23345:SF15">
    <property type="entry name" value="VITELLOGENIN 1-RELATED"/>
    <property type="match status" value="1"/>
</dbReference>